<keyword evidence="5" id="KW-0496">Mitochondrion</keyword>
<gene>
    <name evidence="5" type="primary">rps19</name>
</gene>
<organism evidence="5">
    <name type="scientific">Entomoneis sp</name>
    <dbReference type="NCBI Taxonomy" id="186043"/>
    <lineage>
        <taxon>Eukaryota</taxon>
        <taxon>Sar</taxon>
        <taxon>Stramenopiles</taxon>
        <taxon>Ochrophyta</taxon>
        <taxon>Bacillariophyta</taxon>
        <taxon>Bacillariophyceae</taxon>
        <taxon>Bacillariophycidae</taxon>
        <taxon>Entomoneidaceae</taxon>
        <taxon>Entomoneis</taxon>
    </lineage>
</organism>
<evidence type="ECO:0000313" key="5">
    <source>
        <dbReference type="EMBL" id="AVR57483.1"/>
    </source>
</evidence>
<keyword evidence="3 4" id="KW-0687">Ribonucleoprotein</keyword>
<dbReference type="GO" id="GO:0005840">
    <property type="term" value="C:ribosome"/>
    <property type="evidence" value="ECO:0007669"/>
    <property type="project" value="UniProtKB-KW"/>
</dbReference>
<evidence type="ECO:0000256" key="1">
    <source>
        <dbReference type="ARBA" id="ARBA00007345"/>
    </source>
</evidence>
<dbReference type="SUPFAM" id="SSF54570">
    <property type="entry name" value="Ribosomal protein S19"/>
    <property type="match status" value="1"/>
</dbReference>
<dbReference type="Gene3D" id="3.30.860.10">
    <property type="entry name" value="30s Ribosomal Protein S19, Chain A"/>
    <property type="match status" value="1"/>
</dbReference>
<accession>A0A3G1PWA8</accession>
<dbReference type="PIRSF" id="PIRSF002144">
    <property type="entry name" value="Ribosomal_S19"/>
    <property type="match status" value="1"/>
</dbReference>
<protein>
    <submittedName>
        <fullName evidence="5">Ribosomal protein S19</fullName>
    </submittedName>
</protein>
<keyword evidence="2 4" id="KW-0689">Ribosomal protein</keyword>
<reference evidence="5" key="1">
    <citation type="journal article" date="2018" name="Mitochondrial DNA A DNA Mapp Seq Anal">
        <title>Comparative analysis of the mitochondrial genomes of six newly sequenced diatoms reveals group II introns in the barcoding region of cox1.</title>
        <authorList>
            <person name="Pogoda C.S."/>
            <person name="Keepers K.G."/>
            <person name="Hamsher S.E."/>
            <person name="Stepanek J.G."/>
            <person name="Kane N.C."/>
            <person name="Kociolek J.P."/>
        </authorList>
    </citation>
    <scope>NUCLEOTIDE SEQUENCE</scope>
</reference>
<dbReference type="PRINTS" id="PR00975">
    <property type="entry name" value="RIBOSOMALS19"/>
</dbReference>
<dbReference type="AlphaFoldDB" id="A0A3G1PWA8"/>
<dbReference type="InterPro" id="IPR023575">
    <property type="entry name" value="Ribosomal_uS19_SF"/>
</dbReference>
<dbReference type="Pfam" id="PF00203">
    <property type="entry name" value="Ribosomal_S19"/>
    <property type="match status" value="1"/>
</dbReference>
<dbReference type="GO" id="GO:0003735">
    <property type="term" value="F:structural constituent of ribosome"/>
    <property type="evidence" value="ECO:0007669"/>
    <property type="project" value="InterPro"/>
</dbReference>
<dbReference type="InterPro" id="IPR002222">
    <property type="entry name" value="Ribosomal_uS19"/>
</dbReference>
<evidence type="ECO:0000256" key="2">
    <source>
        <dbReference type="ARBA" id="ARBA00022980"/>
    </source>
</evidence>
<proteinExistence type="inferred from homology"/>
<comment type="similarity">
    <text evidence="1 4">Belongs to the universal ribosomal protein uS19 family.</text>
</comment>
<evidence type="ECO:0000256" key="4">
    <source>
        <dbReference type="RuleBase" id="RU003485"/>
    </source>
</evidence>
<evidence type="ECO:0000256" key="3">
    <source>
        <dbReference type="ARBA" id="ARBA00023274"/>
    </source>
</evidence>
<name>A0A3G1PWA8_9STRA</name>
<dbReference type="EMBL" id="MF997419">
    <property type="protein sequence ID" value="AVR57483.1"/>
    <property type="molecule type" value="Genomic_DNA"/>
</dbReference>
<dbReference type="GO" id="GO:1990904">
    <property type="term" value="C:ribonucleoprotein complex"/>
    <property type="evidence" value="ECO:0007669"/>
    <property type="project" value="UniProtKB-KW"/>
</dbReference>
<geneLocation type="mitochondrion" evidence="5"/>
<dbReference type="GO" id="GO:0006412">
    <property type="term" value="P:translation"/>
    <property type="evidence" value="ECO:0007669"/>
    <property type="project" value="InterPro"/>
</dbReference>
<sequence>MTKIVIISRNQKITPNLVNKKINVYNGKNFHELTILPNMVNYKVGEFSLTKTKIVHKKKFK</sequence>